<evidence type="ECO:0000259" key="4">
    <source>
        <dbReference type="PROSITE" id="PS51077"/>
    </source>
</evidence>
<dbReference type="SUPFAM" id="SSF55781">
    <property type="entry name" value="GAF domain-like"/>
    <property type="match status" value="1"/>
</dbReference>
<sequence length="294" mass="31590">MRSQPEFAGEVPVTTSLGEPAERAARSGVQAIDRAVSILRCFGPRTPELGISEIARLTGLSTSTAHRLLSAMQQNRLVRQTAHRRYALGPLFVQLARSGAVPTTLRDLALGPMRQLRDLTDETVGLHELLPSGDRAVIDQVESHQALRRTYTEIGEPIPLPYGAPGKALLAFVPDAVRERALATPIQQITPATITDADALRAQLEQVRASGYAMSFSERTPGIRTVAAPIFDHTDRVIACLSLSGPETRMPRDRMDELAAEVMGTAWTVSEALGATPQGVARRHAVAAAPDGSP</sequence>
<dbReference type="PROSITE" id="PS51078">
    <property type="entry name" value="ICLR_ED"/>
    <property type="match status" value="1"/>
</dbReference>
<dbReference type="InterPro" id="IPR014757">
    <property type="entry name" value="Tscrpt_reg_IclR_C"/>
</dbReference>
<dbReference type="Gene3D" id="3.30.450.40">
    <property type="match status" value="1"/>
</dbReference>
<keyword evidence="7" id="KW-1185">Reference proteome</keyword>
<keyword evidence="3" id="KW-0804">Transcription</keyword>
<dbReference type="InterPro" id="IPR005471">
    <property type="entry name" value="Tscrpt_reg_IclR_N"/>
</dbReference>
<dbReference type="Gene3D" id="1.10.10.10">
    <property type="entry name" value="Winged helix-like DNA-binding domain superfamily/Winged helix DNA-binding domain"/>
    <property type="match status" value="1"/>
</dbReference>
<evidence type="ECO:0000256" key="3">
    <source>
        <dbReference type="ARBA" id="ARBA00023163"/>
    </source>
</evidence>
<keyword evidence="1" id="KW-0805">Transcription regulation</keyword>
<dbReference type="InterPro" id="IPR036390">
    <property type="entry name" value="WH_DNA-bd_sf"/>
</dbReference>
<proteinExistence type="predicted"/>
<organism evidence="6 7">
    <name type="scientific">Actinomadura alba</name>
    <dbReference type="NCBI Taxonomy" id="406431"/>
    <lineage>
        <taxon>Bacteria</taxon>
        <taxon>Bacillati</taxon>
        <taxon>Actinomycetota</taxon>
        <taxon>Actinomycetes</taxon>
        <taxon>Streptosporangiales</taxon>
        <taxon>Thermomonosporaceae</taxon>
        <taxon>Actinomadura</taxon>
    </lineage>
</organism>
<dbReference type="Pfam" id="PF09339">
    <property type="entry name" value="HTH_IclR"/>
    <property type="match status" value="1"/>
</dbReference>
<dbReference type="Proteomes" id="UP000805614">
    <property type="component" value="Unassembled WGS sequence"/>
</dbReference>
<evidence type="ECO:0000313" key="7">
    <source>
        <dbReference type="Proteomes" id="UP000805614"/>
    </source>
</evidence>
<accession>A0ABR7M2T0</accession>
<dbReference type="PANTHER" id="PTHR30136:SF35">
    <property type="entry name" value="HTH-TYPE TRANSCRIPTIONAL REGULATOR RV1719"/>
    <property type="match status" value="1"/>
</dbReference>
<dbReference type="InterPro" id="IPR036388">
    <property type="entry name" value="WH-like_DNA-bd_sf"/>
</dbReference>
<protein>
    <submittedName>
        <fullName evidence="6">IclR family transcriptional regulator</fullName>
    </submittedName>
</protein>
<evidence type="ECO:0000256" key="1">
    <source>
        <dbReference type="ARBA" id="ARBA00023015"/>
    </source>
</evidence>
<dbReference type="PANTHER" id="PTHR30136">
    <property type="entry name" value="HELIX-TURN-HELIX TRANSCRIPTIONAL REGULATOR, ICLR FAMILY"/>
    <property type="match status" value="1"/>
</dbReference>
<dbReference type="Pfam" id="PF01614">
    <property type="entry name" value="IclR_C"/>
    <property type="match status" value="1"/>
</dbReference>
<dbReference type="PROSITE" id="PS51077">
    <property type="entry name" value="HTH_ICLR"/>
    <property type="match status" value="1"/>
</dbReference>
<evidence type="ECO:0000259" key="5">
    <source>
        <dbReference type="PROSITE" id="PS51078"/>
    </source>
</evidence>
<feature type="domain" description="IclR-ED" evidence="5">
    <location>
        <begin position="91"/>
        <end position="275"/>
    </location>
</feature>
<keyword evidence="2" id="KW-0238">DNA-binding</keyword>
<comment type="caution">
    <text evidence="6">The sequence shown here is derived from an EMBL/GenBank/DDBJ whole genome shotgun (WGS) entry which is preliminary data.</text>
</comment>
<dbReference type="EMBL" id="JABVEC010000051">
    <property type="protein sequence ID" value="MBC6470893.1"/>
    <property type="molecule type" value="Genomic_DNA"/>
</dbReference>
<evidence type="ECO:0000256" key="2">
    <source>
        <dbReference type="ARBA" id="ARBA00023125"/>
    </source>
</evidence>
<dbReference type="InterPro" id="IPR050707">
    <property type="entry name" value="HTH_MetabolicPath_Reg"/>
</dbReference>
<reference evidence="6 7" key="1">
    <citation type="submission" date="2020-06" db="EMBL/GenBank/DDBJ databases">
        <title>Actinomadura xiongansis sp. nov., isolated from soil of Baiyangdian.</title>
        <authorList>
            <person name="Zhang X."/>
        </authorList>
    </citation>
    <scope>NUCLEOTIDE SEQUENCE [LARGE SCALE GENOMIC DNA]</scope>
    <source>
        <strain evidence="6 7">HBUM206468</strain>
    </source>
</reference>
<evidence type="ECO:0000313" key="6">
    <source>
        <dbReference type="EMBL" id="MBC6470893.1"/>
    </source>
</evidence>
<dbReference type="InterPro" id="IPR029016">
    <property type="entry name" value="GAF-like_dom_sf"/>
</dbReference>
<dbReference type="SUPFAM" id="SSF46785">
    <property type="entry name" value="Winged helix' DNA-binding domain"/>
    <property type="match status" value="1"/>
</dbReference>
<name>A0ABR7M2T0_9ACTN</name>
<gene>
    <name evidence="6" type="ORF">HKK74_36200</name>
</gene>
<feature type="domain" description="HTH iclR-type" evidence="4">
    <location>
        <begin position="29"/>
        <end position="90"/>
    </location>
</feature>
<dbReference type="SMART" id="SM00346">
    <property type="entry name" value="HTH_ICLR"/>
    <property type="match status" value="1"/>
</dbReference>